<dbReference type="InterPro" id="IPR023214">
    <property type="entry name" value="HAD_sf"/>
</dbReference>
<dbReference type="PANTHER" id="PTHR43611:SF3">
    <property type="entry name" value="FLAVIN MONONUCLEOTIDE HYDROLASE 1, CHLOROPLATIC"/>
    <property type="match status" value="1"/>
</dbReference>
<dbReference type="AlphaFoldDB" id="A0A5C3NB22"/>
<name>A0A5C3NB22_9AGAM</name>
<dbReference type="OrthoDB" id="2012566at2759"/>
<evidence type="ECO:0000313" key="3">
    <source>
        <dbReference type="Proteomes" id="UP000305948"/>
    </source>
</evidence>
<dbReference type="Gene3D" id="3.40.50.1000">
    <property type="entry name" value="HAD superfamily/HAD-like"/>
    <property type="match status" value="1"/>
</dbReference>
<proteinExistence type="predicted"/>
<accession>A0A5C3NB22</accession>
<dbReference type="Proteomes" id="UP000305948">
    <property type="component" value="Unassembled WGS sequence"/>
</dbReference>
<dbReference type="EMBL" id="ML213506">
    <property type="protein sequence ID" value="TFK54482.1"/>
    <property type="molecule type" value="Genomic_DNA"/>
</dbReference>
<evidence type="ECO:0000313" key="2">
    <source>
        <dbReference type="EMBL" id="TFK54482.1"/>
    </source>
</evidence>
<dbReference type="InterPro" id="IPR036412">
    <property type="entry name" value="HAD-like_sf"/>
</dbReference>
<protein>
    <submittedName>
        <fullName evidence="2">HAD-like protein</fullName>
    </submittedName>
</protein>
<sequence length="533" mass="60769">MVAPYRTFTTLICDIGDVLFTWSSTTKTSISARTLKAMMTSPTWRLYERGLYTQDECYRQLSQDFPPYDPVEIEHAMDEARDSLTSNDDMIAFLRQLKSETNGQLRVLAMSNISKPDYAFLRTKPTDWSVFDDVYKSSDAGERKPNLGFYRYVVDGAALDPSSTVYIDDKLENVLVARSLGMYGIVFDNQEKVIRALRNLIGDPVQRGWGFLHSNAGRLHSYTNTGVMVPETFAQLMIMDVTQDRRLVNLPEEVPRKWNFFAGKPVLTTEEFPDDLDSTSLGLTTFATDEAMVQSVMDEMLEYVNPDGIVMTYFDHNRPRFDPVVCVNVLSLFYTHNRQSELRGTLAWIREVLLHRAYLEGTRYYACAECFLYFLSRLLRKANDAELQELFYDLLRERIQERIGVEGDALALSMRILTCAAVGIRDDVDLRTLLPLQCEDGGWEMGWIYKYGSSDINIGNRGLATAFAIRALEALGDMPASAPTSRTVTPVKHEGATSRRVKRSSSRLSLVRRRFMSWLSHSVIRSHALKTNF</sequence>
<dbReference type="SUPFAM" id="SSF56784">
    <property type="entry name" value="HAD-like"/>
    <property type="match status" value="1"/>
</dbReference>
<dbReference type="SUPFAM" id="SSF48239">
    <property type="entry name" value="Terpenoid cyclases/Protein prenyltransferases"/>
    <property type="match status" value="1"/>
</dbReference>
<evidence type="ECO:0000256" key="1">
    <source>
        <dbReference type="SAM" id="MobiDB-lite"/>
    </source>
</evidence>
<dbReference type="STRING" id="5364.A0A5C3NB22"/>
<gene>
    <name evidence="2" type="ORF">OE88DRAFT_1624563</name>
</gene>
<keyword evidence="3" id="KW-1185">Reference proteome</keyword>
<reference evidence="2 3" key="1">
    <citation type="journal article" date="2019" name="Nat. Ecol. Evol.">
        <title>Megaphylogeny resolves global patterns of mushroom evolution.</title>
        <authorList>
            <person name="Varga T."/>
            <person name="Krizsan K."/>
            <person name="Foldi C."/>
            <person name="Dima B."/>
            <person name="Sanchez-Garcia M."/>
            <person name="Sanchez-Ramirez S."/>
            <person name="Szollosi G.J."/>
            <person name="Szarkandi J.G."/>
            <person name="Papp V."/>
            <person name="Albert L."/>
            <person name="Andreopoulos W."/>
            <person name="Angelini C."/>
            <person name="Antonin V."/>
            <person name="Barry K.W."/>
            <person name="Bougher N.L."/>
            <person name="Buchanan P."/>
            <person name="Buyck B."/>
            <person name="Bense V."/>
            <person name="Catcheside P."/>
            <person name="Chovatia M."/>
            <person name="Cooper J."/>
            <person name="Damon W."/>
            <person name="Desjardin D."/>
            <person name="Finy P."/>
            <person name="Geml J."/>
            <person name="Haridas S."/>
            <person name="Hughes K."/>
            <person name="Justo A."/>
            <person name="Karasinski D."/>
            <person name="Kautmanova I."/>
            <person name="Kiss B."/>
            <person name="Kocsube S."/>
            <person name="Kotiranta H."/>
            <person name="LaButti K.M."/>
            <person name="Lechner B.E."/>
            <person name="Liimatainen K."/>
            <person name="Lipzen A."/>
            <person name="Lukacs Z."/>
            <person name="Mihaltcheva S."/>
            <person name="Morgado L.N."/>
            <person name="Niskanen T."/>
            <person name="Noordeloos M.E."/>
            <person name="Ohm R.A."/>
            <person name="Ortiz-Santana B."/>
            <person name="Ovrebo C."/>
            <person name="Racz N."/>
            <person name="Riley R."/>
            <person name="Savchenko A."/>
            <person name="Shiryaev A."/>
            <person name="Soop K."/>
            <person name="Spirin V."/>
            <person name="Szebenyi C."/>
            <person name="Tomsovsky M."/>
            <person name="Tulloss R.E."/>
            <person name="Uehling J."/>
            <person name="Grigoriev I.V."/>
            <person name="Vagvolgyi C."/>
            <person name="Papp T."/>
            <person name="Martin F.M."/>
            <person name="Miettinen O."/>
            <person name="Hibbett D.S."/>
            <person name="Nagy L.G."/>
        </authorList>
    </citation>
    <scope>NUCLEOTIDE SEQUENCE [LARGE SCALE GENOMIC DNA]</scope>
    <source>
        <strain evidence="2 3">OMC1185</strain>
    </source>
</reference>
<dbReference type="PANTHER" id="PTHR43611">
    <property type="entry name" value="ALPHA-D-GLUCOSE 1-PHOSPHATE PHOSPHATASE"/>
    <property type="match status" value="1"/>
</dbReference>
<dbReference type="InterPro" id="IPR008930">
    <property type="entry name" value="Terpenoid_cyclase/PrenylTrfase"/>
</dbReference>
<feature type="region of interest" description="Disordered" evidence="1">
    <location>
        <begin position="483"/>
        <end position="502"/>
    </location>
</feature>
<organism evidence="2 3">
    <name type="scientific">Heliocybe sulcata</name>
    <dbReference type="NCBI Taxonomy" id="5364"/>
    <lineage>
        <taxon>Eukaryota</taxon>
        <taxon>Fungi</taxon>
        <taxon>Dikarya</taxon>
        <taxon>Basidiomycota</taxon>
        <taxon>Agaricomycotina</taxon>
        <taxon>Agaricomycetes</taxon>
        <taxon>Gloeophyllales</taxon>
        <taxon>Gloeophyllaceae</taxon>
        <taxon>Heliocybe</taxon>
    </lineage>
</organism>